<evidence type="ECO:0000313" key="2">
    <source>
        <dbReference type="Proteomes" id="UP000605986"/>
    </source>
</evidence>
<keyword evidence="2" id="KW-1185">Reference proteome</keyword>
<reference evidence="1" key="1">
    <citation type="submission" date="2020-01" db="EMBL/GenBank/DDBJ databases">
        <title>Identification and distribution of gene clusters putatively required for synthesis of sphingolipid metabolism inhibitors in phylogenetically diverse species of the filamentous fungus Fusarium.</title>
        <authorList>
            <person name="Kim H.-S."/>
            <person name="Busman M."/>
            <person name="Brown D.W."/>
            <person name="Divon H."/>
            <person name="Uhlig S."/>
            <person name="Proctor R.H."/>
        </authorList>
    </citation>
    <scope>NUCLEOTIDE SEQUENCE</scope>
    <source>
        <strain evidence="1">NRRL 53441</strain>
    </source>
</reference>
<sequence>MSLSPAPSFSSSEDEYLGDSWPRISDGTRWARRNLLELLEKDESPFSPIWDVKVLLQEVKDKLGAEVADIPCVYTGSNNYICIIVGFRLNMADQRNVLALLGNADVNMPLYAGFTLSWLHKHIDFEAATYEILQEDSDVPTDRLLYCRHPVQHELRKELIPDDMTGRRLMIFEMAKGQGRLWTKFDQQQRVGKSIVKKCVSTTMEGSKC</sequence>
<proteinExistence type="predicted"/>
<dbReference type="OrthoDB" id="3554464at2759"/>
<protein>
    <submittedName>
        <fullName evidence="1">3-hydroxybutyryl-CoA dehydratase</fullName>
    </submittedName>
</protein>
<evidence type="ECO:0000313" key="1">
    <source>
        <dbReference type="EMBL" id="KAF4448934.1"/>
    </source>
</evidence>
<dbReference type="Proteomes" id="UP000605986">
    <property type="component" value="Unassembled WGS sequence"/>
</dbReference>
<accession>A0A8H4NRW8</accession>
<comment type="caution">
    <text evidence="1">The sequence shown here is derived from an EMBL/GenBank/DDBJ whole genome shotgun (WGS) entry which is preliminary data.</text>
</comment>
<dbReference type="EMBL" id="JAADJG010000310">
    <property type="protein sequence ID" value="KAF4448934.1"/>
    <property type="molecule type" value="Genomic_DNA"/>
</dbReference>
<dbReference type="AlphaFoldDB" id="A0A8H4NRW8"/>
<name>A0A8H4NRW8_9HYPO</name>
<organism evidence="1 2">
    <name type="scientific">Fusarium austroafricanum</name>
    <dbReference type="NCBI Taxonomy" id="2364996"/>
    <lineage>
        <taxon>Eukaryota</taxon>
        <taxon>Fungi</taxon>
        <taxon>Dikarya</taxon>
        <taxon>Ascomycota</taxon>
        <taxon>Pezizomycotina</taxon>
        <taxon>Sordariomycetes</taxon>
        <taxon>Hypocreomycetidae</taxon>
        <taxon>Hypocreales</taxon>
        <taxon>Nectriaceae</taxon>
        <taxon>Fusarium</taxon>
        <taxon>Fusarium concolor species complex</taxon>
    </lineage>
</organism>
<gene>
    <name evidence="1" type="ORF">F53441_7703</name>
</gene>